<keyword evidence="2" id="KW-1185">Reference proteome</keyword>
<dbReference type="EMBL" id="CM042016">
    <property type="protein sequence ID" value="KAI3700302.1"/>
    <property type="molecule type" value="Genomic_DNA"/>
</dbReference>
<gene>
    <name evidence="1" type="ORF">L2E82_44928</name>
</gene>
<sequence>MAMVDRQTKTCLVLGGRSFAGRCLVVRLLKLGNWIVRVADSTHSLQLDSSDCNYDLPLNRAISTGFASYFHVDVRNKRSIINAIESSSVVFYMDDDDSCNLDFFSGYAIIVQGVKNVISACRDRKVKRLIYQSTADVVLDGSHDIHNGNETLLYATKFKNVYSELKAQAEALVLNANDMDGLVTCAIRPTNIFGPGDKHLLPSLVDVAKSSWAKFIIGSDGSMSDYTYVENAAHALICAEAALCSRMVVVSGKVFFITNLEPMGSWEFSLRMLEGLGYFRPKVKLPPMVVNFIVYLIKWMHSNPNSKNLSHSVSIVVQLMSRTTTYDCSSAQQHLQYSPVVSVDEGVTSTIESFSHLAKGSASTIYDVLNEHSKMEELLGGGEVAAILLWRDQRKSFMCFCSVVSVFYWFFLCERTAVSSISLMLLIIIIFLYGFATVSDENSQMSTQLSRCLRFEVSETTMKTCARVIASNWNGVGYVTRSLAQGKDWNLFSKVVSSLYLFKLLIVNSFPTSLGIALALSFIMFFVYEQYEEEIDGVIGILMELVRRLLVFLMSQLPLTSVLQHKTTTRHSMR</sequence>
<proteinExistence type="predicted"/>
<protein>
    <submittedName>
        <fullName evidence="1">Uncharacterized protein</fullName>
    </submittedName>
</protein>
<reference evidence="2" key="1">
    <citation type="journal article" date="2022" name="Mol. Ecol. Resour.">
        <title>The genomes of chicory, endive, great burdock and yacon provide insights into Asteraceae palaeo-polyploidization history and plant inulin production.</title>
        <authorList>
            <person name="Fan W."/>
            <person name="Wang S."/>
            <person name="Wang H."/>
            <person name="Wang A."/>
            <person name="Jiang F."/>
            <person name="Liu H."/>
            <person name="Zhao H."/>
            <person name="Xu D."/>
            <person name="Zhang Y."/>
        </authorList>
    </citation>
    <scope>NUCLEOTIDE SEQUENCE [LARGE SCALE GENOMIC DNA]</scope>
    <source>
        <strain evidence="2">cv. Punajuju</strain>
    </source>
</reference>
<evidence type="ECO:0000313" key="1">
    <source>
        <dbReference type="EMBL" id="KAI3700302.1"/>
    </source>
</evidence>
<evidence type="ECO:0000313" key="2">
    <source>
        <dbReference type="Proteomes" id="UP001055811"/>
    </source>
</evidence>
<reference evidence="1 2" key="2">
    <citation type="journal article" date="2022" name="Mol. Ecol. Resour.">
        <title>The genomes of chicory, endive, great burdock and yacon provide insights into Asteraceae paleo-polyploidization history and plant inulin production.</title>
        <authorList>
            <person name="Fan W."/>
            <person name="Wang S."/>
            <person name="Wang H."/>
            <person name="Wang A."/>
            <person name="Jiang F."/>
            <person name="Liu H."/>
            <person name="Zhao H."/>
            <person name="Xu D."/>
            <person name="Zhang Y."/>
        </authorList>
    </citation>
    <scope>NUCLEOTIDE SEQUENCE [LARGE SCALE GENOMIC DNA]</scope>
    <source>
        <strain evidence="2">cv. Punajuju</strain>
        <tissue evidence="1">Leaves</tissue>
    </source>
</reference>
<comment type="caution">
    <text evidence="1">The sequence shown here is derived from an EMBL/GenBank/DDBJ whole genome shotgun (WGS) entry which is preliminary data.</text>
</comment>
<name>A0ACB8ZRX0_CICIN</name>
<dbReference type="Proteomes" id="UP001055811">
    <property type="component" value="Linkage Group LG08"/>
</dbReference>
<organism evidence="1 2">
    <name type="scientific">Cichorium intybus</name>
    <name type="common">Chicory</name>
    <dbReference type="NCBI Taxonomy" id="13427"/>
    <lineage>
        <taxon>Eukaryota</taxon>
        <taxon>Viridiplantae</taxon>
        <taxon>Streptophyta</taxon>
        <taxon>Embryophyta</taxon>
        <taxon>Tracheophyta</taxon>
        <taxon>Spermatophyta</taxon>
        <taxon>Magnoliopsida</taxon>
        <taxon>eudicotyledons</taxon>
        <taxon>Gunneridae</taxon>
        <taxon>Pentapetalae</taxon>
        <taxon>asterids</taxon>
        <taxon>campanulids</taxon>
        <taxon>Asterales</taxon>
        <taxon>Asteraceae</taxon>
        <taxon>Cichorioideae</taxon>
        <taxon>Cichorieae</taxon>
        <taxon>Cichoriinae</taxon>
        <taxon>Cichorium</taxon>
    </lineage>
</organism>
<accession>A0ACB8ZRX0</accession>